<name>A0A653K8B5_9GAMM</name>
<feature type="transmembrane region" description="Helical" evidence="1">
    <location>
        <begin position="20"/>
        <end position="40"/>
    </location>
</feature>
<protein>
    <submittedName>
        <fullName evidence="2">Uncharacterized protein</fullName>
    </submittedName>
</protein>
<accession>A0A653K8B5</accession>
<sequence>MLHIKITIYKNEIKKHLPALMSLLGTLIFMAAFFALSVHFNAAIVKCH</sequence>
<keyword evidence="1" id="KW-0472">Membrane</keyword>
<reference evidence="2 3" key="1">
    <citation type="submission" date="2019-10" db="EMBL/GenBank/DDBJ databases">
        <authorList>
            <person name="Karimi E."/>
        </authorList>
    </citation>
    <scope>NUCLEOTIDE SEQUENCE [LARGE SCALE GENOMIC DNA]</scope>
    <source>
        <strain evidence="2">Acinetobacter sp. 8BE</strain>
    </source>
</reference>
<evidence type="ECO:0000313" key="3">
    <source>
        <dbReference type="Proteomes" id="UP000430404"/>
    </source>
</evidence>
<gene>
    <name evidence="2" type="ORF">ACI8B_330010</name>
</gene>
<keyword evidence="1" id="KW-0812">Transmembrane</keyword>
<proteinExistence type="predicted"/>
<evidence type="ECO:0000256" key="1">
    <source>
        <dbReference type="SAM" id="Phobius"/>
    </source>
</evidence>
<evidence type="ECO:0000313" key="2">
    <source>
        <dbReference type="EMBL" id="VXA57240.1"/>
    </source>
</evidence>
<keyword evidence="1" id="KW-1133">Transmembrane helix</keyword>
<dbReference type="AlphaFoldDB" id="A0A653K8B5"/>
<dbReference type="EMBL" id="CABWKZ010000027">
    <property type="protein sequence ID" value="VXA57240.1"/>
    <property type="molecule type" value="Genomic_DNA"/>
</dbReference>
<organism evidence="2 3">
    <name type="scientific">Acinetobacter proteolyticus</name>
    <dbReference type="NCBI Taxonomy" id="1776741"/>
    <lineage>
        <taxon>Bacteria</taxon>
        <taxon>Pseudomonadati</taxon>
        <taxon>Pseudomonadota</taxon>
        <taxon>Gammaproteobacteria</taxon>
        <taxon>Moraxellales</taxon>
        <taxon>Moraxellaceae</taxon>
        <taxon>Acinetobacter</taxon>
    </lineage>
</organism>
<dbReference type="Proteomes" id="UP000430404">
    <property type="component" value="Unassembled WGS sequence"/>
</dbReference>